<proteinExistence type="predicted"/>
<dbReference type="PANTHER" id="PTHR43155:SF2">
    <property type="entry name" value="CYCLIC DI-GMP PHOSPHODIESTERASE PA4108"/>
    <property type="match status" value="1"/>
</dbReference>
<feature type="domain" description="HD-GYP" evidence="1">
    <location>
        <begin position="130"/>
        <end position="326"/>
    </location>
</feature>
<dbReference type="InterPro" id="IPR021812">
    <property type="entry name" value="DUF3391"/>
</dbReference>
<organism evidence="2 3">
    <name type="scientific">Photobacterium alginatilyticum</name>
    <dbReference type="NCBI Taxonomy" id="1775171"/>
    <lineage>
        <taxon>Bacteria</taxon>
        <taxon>Pseudomonadati</taxon>
        <taxon>Pseudomonadota</taxon>
        <taxon>Gammaproteobacteria</taxon>
        <taxon>Vibrionales</taxon>
        <taxon>Vibrionaceae</taxon>
        <taxon>Photobacterium</taxon>
    </lineage>
</organism>
<dbReference type="Pfam" id="PF11871">
    <property type="entry name" value="DUF3391"/>
    <property type="match status" value="1"/>
</dbReference>
<comment type="caution">
    <text evidence="2">The sequence shown here is derived from an EMBL/GenBank/DDBJ whole genome shotgun (WGS) entry which is preliminary data.</text>
</comment>
<gene>
    <name evidence="2" type="ORF">EIZ48_25585</name>
</gene>
<dbReference type="PANTHER" id="PTHR43155">
    <property type="entry name" value="CYCLIC DI-GMP PHOSPHODIESTERASE PA4108-RELATED"/>
    <property type="match status" value="1"/>
</dbReference>
<dbReference type="SMART" id="SM00471">
    <property type="entry name" value="HDc"/>
    <property type="match status" value="1"/>
</dbReference>
<keyword evidence="3" id="KW-1185">Reference proteome</keyword>
<dbReference type="InterPro" id="IPR037522">
    <property type="entry name" value="HD_GYP_dom"/>
</dbReference>
<protein>
    <submittedName>
        <fullName evidence="2">HD-GYP domain-containing protein</fullName>
    </submittedName>
</protein>
<dbReference type="CDD" id="cd00077">
    <property type="entry name" value="HDc"/>
    <property type="match status" value="1"/>
</dbReference>
<dbReference type="Pfam" id="PF13487">
    <property type="entry name" value="HD_5"/>
    <property type="match status" value="1"/>
</dbReference>
<evidence type="ECO:0000313" key="3">
    <source>
        <dbReference type="Proteomes" id="UP000738517"/>
    </source>
</evidence>
<dbReference type="PROSITE" id="PS51832">
    <property type="entry name" value="HD_GYP"/>
    <property type="match status" value="1"/>
</dbReference>
<name>A0ABW9YQC3_9GAMM</name>
<dbReference type="EMBL" id="RSEJ01000039">
    <property type="protein sequence ID" value="NBI55889.1"/>
    <property type="molecule type" value="Genomic_DNA"/>
</dbReference>
<sequence length="390" mass="43832">MGGRVMIQAVKVEDICQGLFVVELENAKGRLRVNHPGRIHTEKQISQIRGNGIKVVWVDFNQSDLKNYIPSINQLNTTQLKTTSFEVELKRAESIVTQSKDLLSKTIDNLYQGKNIDVRPVEELSDNIVCSILSNPDAIQCVSAIRNKDTYLLEHSLNVAFLLVNFGRYLGFNKHILKQLAIGGLLHDVGKTQIDDDILHKPGRLTEEEFEHIKQHQTLSEPIIASMPDLSEMSRQVSLLHHEKLDGSGYPKGLTGDEISLVGRMSAIVDIYDALTAARCYKEPLSPAAAFKILRSMAPHQLDSDLLDKFIWNIGVYPVGSLVELSDGRAGIVWESNESSLLQPMIKCFYSTRHKRYIEVDIVNLAKHKELVIERGLSLNAENIDPTPYR</sequence>
<dbReference type="Gene3D" id="1.10.3210.10">
    <property type="entry name" value="Hypothetical protein af1432"/>
    <property type="match status" value="1"/>
</dbReference>
<reference evidence="2 3" key="1">
    <citation type="journal article" date="2017" name="Int. J. Syst. Evol. Microbiol.">
        <title>Photobacterium alginatilyticum sp. nov., a marine bacterium isolated from bottom seawater.</title>
        <authorList>
            <person name="Wang X."/>
            <person name="Wang Y."/>
            <person name="Yang X."/>
            <person name="Sun H."/>
            <person name="Li B."/>
            <person name="Zhang X.H."/>
        </authorList>
    </citation>
    <scope>NUCLEOTIDE SEQUENCE [LARGE SCALE GENOMIC DNA]</scope>
    <source>
        <strain evidence="2 3">P03D4</strain>
    </source>
</reference>
<dbReference type="Proteomes" id="UP000738517">
    <property type="component" value="Unassembled WGS sequence"/>
</dbReference>
<dbReference type="SUPFAM" id="SSF109604">
    <property type="entry name" value="HD-domain/PDEase-like"/>
    <property type="match status" value="1"/>
</dbReference>
<dbReference type="InterPro" id="IPR003607">
    <property type="entry name" value="HD/PDEase_dom"/>
</dbReference>
<evidence type="ECO:0000259" key="1">
    <source>
        <dbReference type="PROSITE" id="PS51832"/>
    </source>
</evidence>
<accession>A0ABW9YQC3</accession>
<evidence type="ECO:0000313" key="2">
    <source>
        <dbReference type="EMBL" id="NBI55889.1"/>
    </source>
</evidence>